<comment type="caution">
    <text evidence="1">The sequence shown here is derived from an EMBL/GenBank/DDBJ whole genome shotgun (WGS) entry which is preliminary data.</text>
</comment>
<protein>
    <submittedName>
        <fullName evidence="1">Uncharacterized protein</fullName>
    </submittedName>
</protein>
<evidence type="ECO:0000313" key="2">
    <source>
        <dbReference type="Proteomes" id="UP000299102"/>
    </source>
</evidence>
<dbReference type="EMBL" id="BGZK01001534">
    <property type="protein sequence ID" value="GBP81841.1"/>
    <property type="molecule type" value="Genomic_DNA"/>
</dbReference>
<accession>A0A4C1YZE5</accession>
<keyword evidence="2" id="KW-1185">Reference proteome</keyword>
<gene>
    <name evidence="1" type="ORF">EVAR_59736_1</name>
</gene>
<sequence length="88" mass="10079">MTPQPRQTAIERLTEYRLKSKAVNGCAAAVSLRLGRIGRWSGREIARSTLSLARSAQAQRDNESYFFVRAAGVHRFIRRYHIKILKYG</sequence>
<dbReference type="AlphaFoldDB" id="A0A4C1YZE5"/>
<evidence type="ECO:0000313" key="1">
    <source>
        <dbReference type="EMBL" id="GBP81841.1"/>
    </source>
</evidence>
<proteinExistence type="predicted"/>
<name>A0A4C1YZE5_EUMVA</name>
<dbReference type="OrthoDB" id="1737200at2759"/>
<reference evidence="1 2" key="1">
    <citation type="journal article" date="2019" name="Commun. Biol.">
        <title>The bagworm genome reveals a unique fibroin gene that provides high tensile strength.</title>
        <authorList>
            <person name="Kono N."/>
            <person name="Nakamura H."/>
            <person name="Ohtoshi R."/>
            <person name="Tomita M."/>
            <person name="Numata K."/>
            <person name="Arakawa K."/>
        </authorList>
    </citation>
    <scope>NUCLEOTIDE SEQUENCE [LARGE SCALE GENOMIC DNA]</scope>
</reference>
<dbReference type="Proteomes" id="UP000299102">
    <property type="component" value="Unassembled WGS sequence"/>
</dbReference>
<organism evidence="1 2">
    <name type="scientific">Eumeta variegata</name>
    <name type="common">Bagworm moth</name>
    <name type="synonym">Eumeta japonica</name>
    <dbReference type="NCBI Taxonomy" id="151549"/>
    <lineage>
        <taxon>Eukaryota</taxon>
        <taxon>Metazoa</taxon>
        <taxon>Ecdysozoa</taxon>
        <taxon>Arthropoda</taxon>
        <taxon>Hexapoda</taxon>
        <taxon>Insecta</taxon>
        <taxon>Pterygota</taxon>
        <taxon>Neoptera</taxon>
        <taxon>Endopterygota</taxon>
        <taxon>Lepidoptera</taxon>
        <taxon>Glossata</taxon>
        <taxon>Ditrysia</taxon>
        <taxon>Tineoidea</taxon>
        <taxon>Psychidae</taxon>
        <taxon>Oiketicinae</taxon>
        <taxon>Eumeta</taxon>
    </lineage>
</organism>